<keyword evidence="2" id="KW-0812">Transmembrane</keyword>
<dbReference type="EMBL" id="QQST01000001">
    <property type="protein sequence ID" value="RDI70309.1"/>
    <property type="molecule type" value="Genomic_DNA"/>
</dbReference>
<evidence type="ECO:0000256" key="2">
    <source>
        <dbReference type="SAM" id="Phobius"/>
    </source>
</evidence>
<dbReference type="AlphaFoldDB" id="A0A370IHY2"/>
<keyword evidence="2" id="KW-0472">Membrane</keyword>
<evidence type="ECO:0000256" key="1">
    <source>
        <dbReference type="SAM" id="MobiDB-lite"/>
    </source>
</evidence>
<evidence type="ECO:0000313" key="4">
    <source>
        <dbReference type="Proteomes" id="UP000255421"/>
    </source>
</evidence>
<accession>A0A370IHY2</accession>
<evidence type="ECO:0000313" key="3">
    <source>
        <dbReference type="EMBL" id="RDI70309.1"/>
    </source>
</evidence>
<dbReference type="Proteomes" id="UP000255421">
    <property type="component" value="Unassembled WGS sequence"/>
</dbReference>
<protein>
    <submittedName>
        <fullName evidence="3">Uncharacterized protein</fullName>
    </submittedName>
</protein>
<name>A0A370IHY2_9EURY</name>
<keyword evidence="2" id="KW-1133">Transmembrane helix</keyword>
<feature type="region of interest" description="Disordered" evidence="1">
    <location>
        <begin position="1"/>
        <end position="23"/>
    </location>
</feature>
<feature type="transmembrane region" description="Helical" evidence="2">
    <location>
        <begin position="39"/>
        <end position="59"/>
    </location>
</feature>
<comment type="caution">
    <text evidence="3">The sequence shown here is derived from an EMBL/GenBank/DDBJ whole genome shotgun (WGS) entry which is preliminary data.</text>
</comment>
<organism evidence="3 4">
    <name type="scientific">Halopelagius longus</name>
    <dbReference type="NCBI Taxonomy" id="1236180"/>
    <lineage>
        <taxon>Archaea</taxon>
        <taxon>Methanobacteriati</taxon>
        <taxon>Methanobacteriota</taxon>
        <taxon>Stenosarchaea group</taxon>
        <taxon>Halobacteria</taxon>
        <taxon>Halobacteriales</taxon>
        <taxon>Haloferacaceae</taxon>
    </lineage>
</organism>
<sequence length="60" mass="6800">MQEHERATERRTVSMASDDSAERRTMSVISEIKRHLRRALAKACVALTGLTLAFMLAPVW</sequence>
<gene>
    <name evidence="3" type="ORF">DWB78_00430</name>
</gene>
<keyword evidence="4" id="KW-1185">Reference proteome</keyword>
<feature type="compositionally biased region" description="Basic and acidic residues" evidence="1">
    <location>
        <begin position="1"/>
        <end position="12"/>
    </location>
</feature>
<proteinExistence type="predicted"/>
<reference evidence="3 4" key="1">
    <citation type="submission" date="2018-07" db="EMBL/GenBank/DDBJ databases">
        <title>Genome sequence of extremly halophilic archaeon Halopelagius longus strain BC12-B1.</title>
        <authorList>
            <person name="Zhang X."/>
        </authorList>
    </citation>
    <scope>NUCLEOTIDE SEQUENCE [LARGE SCALE GENOMIC DNA]</scope>
    <source>
        <strain evidence="3 4">BC12-B1</strain>
    </source>
</reference>